<evidence type="ECO:0000259" key="1">
    <source>
        <dbReference type="Pfam" id="PF01397"/>
    </source>
</evidence>
<dbReference type="InterPro" id="IPR001906">
    <property type="entry name" value="Terpene_synth_N"/>
</dbReference>
<reference evidence="2" key="1">
    <citation type="journal article" date="2019" name="BMC Genomics">
        <title>A new reference genome for Sorghum bicolor reveals high levels of sequence similarity between sweet and grain genotypes: implications for the genetics of sugar metabolism.</title>
        <authorList>
            <person name="Cooper E.A."/>
            <person name="Brenton Z.W."/>
            <person name="Flinn B.S."/>
            <person name="Jenkins J."/>
            <person name="Shu S."/>
            <person name="Flowers D."/>
            <person name="Luo F."/>
            <person name="Wang Y."/>
            <person name="Xia P."/>
            <person name="Barry K."/>
            <person name="Daum C."/>
            <person name="Lipzen A."/>
            <person name="Yoshinaga Y."/>
            <person name="Schmutz J."/>
            <person name="Saski C."/>
            <person name="Vermerris W."/>
            <person name="Kresovich S."/>
        </authorList>
    </citation>
    <scope>NUCLEOTIDE SEQUENCE</scope>
</reference>
<evidence type="ECO:0000313" key="3">
    <source>
        <dbReference type="Proteomes" id="UP000807115"/>
    </source>
</evidence>
<dbReference type="PANTHER" id="PTHR31225">
    <property type="entry name" value="OS04G0344100 PROTEIN-RELATED"/>
    <property type="match status" value="1"/>
</dbReference>
<dbReference type="Pfam" id="PF01397">
    <property type="entry name" value="Terpene_synth"/>
    <property type="match status" value="1"/>
</dbReference>
<dbReference type="Proteomes" id="UP000807115">
    <property type="component" value="Chromosome 4"/>
</dbReference>
<dbReference type="SUPFAM" id="SSF48239">
    <property type="entry name" value="Terpenoid cyclases/Protein prenyltransferases"/>
    <property type="match status" value="1"/>
</dbReference>
<dbReference type="EMBL" id="CM027683">
    <property type="protein sequence ID" value="KAG0533103.1"/>
    <property type="molecule type" value="Genomic_DNA"/>
</dbReference>
<dbReference type="GO" id="GO:0010333">
    <property type="term" value="F:terpene synthase activity"/>
    <property type="evidence" value="ECO:0007669"/>
    <property type="project" value="InterPro"/>
</dbReference>
<sequence length="294" mass="32913">MQTTRCVGLAFLPAKGSHHHKAAGASAAAPPVLIGGSVKLVLLSRQLVCFSWSRHRVRTWASAAAASSATTPRQELLEEEDGNQIISRNVSNFEPSVWGDFFLTYSSPLASSTQQLTRMIERANHLTRNVSKIISASSNCSLYERMQLINVLERLCLDHLFKEELNVILSEIYKTNDISGSDLQTTALWFYLLRKHGYQVSPDVFAKFKDEQGNFAANNPLDVLSLYNAAYLRTNGEIILDEAVSFTKRSLESLLTNLQGPLAHEVKCALEIPLPRRVRIYEAVGYFKRKQKNP</sequence>
<organism evidence="2 3">
    <name type="scientific">Sorghum bicolor</name>
    <name type="common">Sorghum</name>
    <name type="synonym">Sorghum vulgare</name>
    <dbReference type="NCBI Taxonomy" id="4558"/>
    <lineage>
        <taxon>Eukaryota</taxon>
        <taxon>Viridiplantae</taxon>
        <taxon>Streptophyta</taxon>
        <taxon>Embryophyta</taxon>
        <taxon>Tracheophyta</taxon>
        <taxon>Spermatophyta</taxon>
        <taxon>Magnoliopsida</taxon>
        <taxon>Liliopsida</taxon>
        <taxon>Poales</taxon>
        <taxon>Poaceae</taxon>
        <taxon>PACMAD clade</taxon>
        <taxon>Panicoideae</taxon>
        <taxon>Andropogonodae</taxon>
        <taxon>Andropogoneae</taxon>
        <taxon>Sorghinae</taxon>
        <taxon>Sorghum</taxon>
    </lineage>
</organism>
<dbReference type="AlphaFoldDB" id="A0A921R4Y2"/>
<proteinExistence type="predicted"/>
<protein>
    <recommendedName>
        <fullName evidence="1">Terpene synthase N-terminal domain-containing protein</fullName>
    </recommendedName>
</protein>
<dbReference type="PANTHER" id="PTHR31225:SF228">
    <property type="entry name" value="ALPHA-TERPINEOL SYNTHASE, CHLOROPLASTIC"/>
    <property type="match status" value="1"/>
</dbReference>
<dbReference type="InterPro" id="IPR036965">
    <property type="entry name" value="Terpene_synth_N_sf"/>
</dbReference>
<dbReference type="Gene3D" id="1.50.10.130">
    <property type="entry name" value="Terpene synthase, N-terminal domain"/>
    <property type="match status" value="1"/>
</dbReference>
<feature type="domain" description="Terpene synthase N-terminal" evidence="1">
    <location>
        <begin position="97"/>
        <end position="270"/>
    </location>
</feature>
<accession>A0A921R4Y2</accession>
<gene>
    <name evidence="2" type="ORF">BDA96_04G163600</name>
</gene>
<evidence type="ECO:0000313" key="2">
    <source>
        <dbReference type="EMBL" id="KAG0533103.1"/>
    </source>
</evidence>
<reference evidence="2" key="2">
    <citation type="submission" date="2020-10" db="EMBL/GenBank/DDBJ databases">
        <authorList>
            <person name="Cooper E.A."/>
            <person name="Brenton Z.W."/>
            <person name="Flinn B.S."/>
            <person name="Jenkins J."/>
            <person name="Shu S."/>
            <person name="Flowers D."/>
            <person name="Luo F."/>
            <person name="Wang Y."/>
            <person name="Xia P."/>
            <person name="Barry K."/>
            <person name="Daum C."/>
            <person name="Lipzen A."/>
            <person name="Yoshinaga Y."/>
            <person name="Schmutz J."/>
            <person name="Saski C."/>
            <person name="Vermerris W."/>
            <person name="Kresovich S."/>
        </authorList>
    </citation>
    <scope>NUCLEOTIDE SEQUENCE</scope>
</reference>
<comment type="caution">
    <text evidence="2">The sequence shown here is derived from an EMBL/GenBank/DDBJ whole genome shotgun (WGS) entry which is preliminary data.</text>
</comment>
<dbReference type="InterPro" id="IPR050148">
    <property type="entry name" value="Terpene_synthase-like"/>
</dbReference>
<name>A0A921R4Y2_SORBI</name>
<dbReference type="InterPro" id="IPR008930">
    <property type="entry name" value="Terpenoid_cyclase/PrenylTrfase"/>
</dbReference>
<dbReference type="GO" id="GO:0016114">
    <property type="term" value="P:terpenoid biosynthetic process"/>
    <property type="evidence" value="ECO:0007669"/>
    <property type="project" value="InterPro"/>
</dbReference>